<dbReference type="OrthoDB" id="28053at2759"/>
<evidence type="ECO:0000313" key="11">
    <source>
        <dbReference type="Proteomes" id="UP000001072"/>
    </source>
</evidence>
<gene>
    <name evidence="10" type="ORF">MELLADRAFT_76432</name>
</gene>
<dbReference type="EMBL" id="GL883091">
    <property type="protein sequence ID" value="EGG11837.1"/>
    <property type="molecule type" value="Genomic_DNA"/>
</dbReference>
<dbReference type="Gene3D" id="1.20.120.1080">
    <property type="match status" value="1"/>
</dbReference>
<dbReference type="Pfam" id="PF21010">
    <property type="entry name" value="HA2_C"/>
    <property type="match status" value="1"/>
</dbReference>
<evidence type="ECO:0000256" key="1">
    <source>
        <dbReference type="ARBA" id="ARBA00022741"/>
    </source>
</evidence>
<dbReference type="InterPro" id="IPR048333">
    <property type="entry name" value="HA2_WH"/>
</dbReference>
<dbReference type="PROSITE" id="PS51192">
    <property type="entry name" value="HELICASE_ATP_BIND_1"/>
    <property type="match status" value="1"/>
</dbReference>
<dbReference type="GO" id="GO:0005524">
    <property type="term" value="F:ATP binding"/>
    <property type="evidence" value="ECO:0007669"/>
    <property type="project" value="UniProtKB-KW"/>
</dbReference>
<sequence>MCSATEGSSIILELPIAYHLQIWVSIKTVTSPIPGEEQAAHEVLALILIHLAHYDPISRLTYRSLPNITIRLSNSIGDTLQRVTVVADTGTNIIGTGDDPSKKEAEKLAALSACFQLGSQNLFDNNNLPIDPVSTRTSSHALSDGTALTLDKARAYMDFYCRKFRFGKPDITYENLRNPKGRESWSATLFVSGRRIGMGVSRAKKDASNEAYKDTVVYLSECDPELWAEFQSSSEAQNAHVGTVPDVVFRLSNEMDDDLRDLVRSSRESELYRRAKVMLESARGSRLLVEQTLVRSNTRRSNPSLSDKARQDALTAKSEVLSDRLGQYQTDDKRHVVALREQRTALPVTAHASLVLSALATNPVTILMAATGSGKTTQVPQLILDSATMRGNGAKCNIICTQPRRIAAISVAQRVANERNEQLGESVGYQVRFEAKPPTPDGSILFCTTGVFLRRLQNDMESADGAFLDPITHVVVDEVHERDIDTDLLLFCLRKVLKDRKEKGKPEIKVLLMSATVDPSLFEKYFADSKTEKLAPVISVPGRSFPVEKHYLEELNGQLVKLALPQNRGGWVWNDEKVRKYMHRELQEPLDIDPHSGKVQRDSDDLEMPYALIALVVAWVLSKSTDGHVLVFLPGWDEIKGVQNILLDNVQFPLLGLNFNDSSRFEVHVLHSAIPVVDQQKVFTPPSEGVRRIILSTNIAETSVTIPDVVFVVDTGKIKEKRFDPERHLSSLVTAWVGTSNLNQRAGRAGRHRAGDYYGLLSRRRYEALNIHSTVEMKRTDLSNLVMHVKALNFPNMEAEDVLDQTIEPPERERVSAAMSHLQTIGALDRFKDLTALGRVLLQLPVEAQIGKLLLLGSFFKCLEPALNLAAILTNRDPFLSPPSAKTEADRIKSSWAPFAFRSDPLACLAAFTAWSQFQDRNETQRAYRFANENFLSKPTLGQISQVKTHLLSSLRRAGVLAISGGGESNNRHRHQVGIPPQLNKNSDSLPLLAALIAVAVAPNFAVRKSTKVMATEKDRTCFINLSSVNSHKKEAAAADDIPLQNERQLFAFGEKSLSLPRPGEKGQGQMSLRSTTRLDPLGYMLFGARRLQAYPRGLQCDGWLPITGNEGALDDVERLKEVLDASLLRVFDGLQAQIFRKHQPKIVHQTIAKNSARNVAPNPDSAANSVSDEVGEDEEEDKPEEEVPPPEVKELTSDEIKDLEKLTEGVVSLLNRYSEERLAADSSRAPSRPDSRANFNNYQSGSNHSTRPPSRLTERIGPPNHSTGVPSALAPGGMMRAWGNTPGPSHSGTPGISRANSQVGSWR</sequence>
<evidence type="ECO:0000256" key="5">
    <source>
        <dbReference type="ARBA" id="ARBA00022884"/>
    </source>
</evidence>
<dbReference type="GeneID" id="18932789"/>
<feature type="domain" description="Helicase ATP-binding" evidence="8">
    <location>
        <begin position="356"/>
        <end position="535"/>
    </location>
</feature>
<dbReference type="SMART" id="SM00847">
    <property type="entry name" value="HA2"/>
    <property type="match status" value="1"/>
</dbReference>
<organism evidence="11">
    <name type="scientific">Melampsora larici-populina (strain 98AG31 / pathotype 3-4-7)</name>
    <name type="common">Poplar leaf rust fungus</name>
    <dbReference type="NCBI Taxonomy" id="747676"/>
    <lineage>
        <taxon>Eukaryota</taxon>
        <taxon>Fungi</taxon>
        <taxon>Dikarya</taxon>
        <taxon>Basidiomycota</taxon>
        <taxon>Pucciniomycotina</taxon>
        <taxon>Pucciniomycetes</taxon>
        <taxon>Pucciniales</taxon>
        <taxon>Melampsoraceae</taxon>
        <taxon>Melampsora</taxon>
    </lineage>
</organism>
<evidence type="ECO:0008006" key="12">
    <source>
        <dbReference type="Google" id="ProtNLM"/>
    </source>
</evidence>
<dbReference type="InterPro" id="IPR011545">
    <property type="entry name" value="DEAD/DEAH_box_helicase_dom"/>
</dbReference>
<dbReference type="KEGG" id="mlr:MELLADRAFT_76432"/>
<name>F4R681_MELLP</name>
<dbReference type="SMART" id="SM00487">
    <property type="entry name" value="DEXDc"/>
    <property type="match status" value="1"/>
</dbReference>
<proteinExistence type="inferred from homology"/>
<dbReference type="PANTHER" id="PTHR18934:SF203">
    <property type="entry name" value="ATP-DEPENDENT RNA HELICASE A"/>
    <property type="match status" value="1"/>
</dbReference>
<dbReference type="SUPFAM" id="SSF54768">
    <property type="entry name" value="dsRNA-binding domain-like"/>
    <property type="match status" value="1"/>
</dbReference>
<dbReference type="HOGENOM" id="CLU_001832_1_1_1"/>
<dbReference type="CDD" id="cd18791">
    <property type="entry name" value="SF2_C_RHA"/>
    <property type="match status" value="1"/>
</dbReference>
<dbReference type="PANTHER" id="PTHR18934">
    <property type="entry name" value="ATP-DEPENDENT RNA HELICASE"/>
    <property type="match status" value="1"/>
</dbReference>
<dbReference type="FunFam" id="1.20.120.1080:FF:000002">
    <property type="entry name" value="Putative ATP-dependent RNA helicase DHX36"/>
    <property type="match status" value="1"/>
</dbReference>
<evidence type="ECO:0000256" key="3">
    <source>
        <dbReference type="ARBA" id="ARBA00022806"/>
    </source>
</evidence>
<feature type="compositionally biased region" description="Basic and acidic residues" evidence="7">
    <location>
        <begin position="1192"/>
        <end position="1202"/>
    </location>
</feature>
<dbReference type="FunFam" id="3.40.50.300:FF:001714">
    <property type="entry name" value="ATP-dependent DEAD/H RNA helicase, putative"/>
    <property type="match status" value="1"/>
</dbReference>
<dbReference type="Pfam" id="PF00035">
    <property type="entry name" value="dsrm"/>
    <property type="match status" value="1"/>
</dbReference>
<dbReference type="RefSeq" id="XP_007404212.1">
    <property type="nucleotide sequence ID" value="XM_007404150.1"/>
</dbReference>
<dbReference type="GO" id="GO:0003723">
    <property type="term" value="F:RNA binding"/>
    <property type="evidence" value="ECO:0007669"/>
    <property type="project" value="UniProtKB-KW"/>
</dbReference>
<dbReference type="InParanoid" id="F4R681"/>
<evidence type="ECO:0000313" key="10">
    <source>
        <dbReference type="EMBL" id="EGG11837.1"/>
    </source>
</evidence>
<dbReference type="InterPro" id="IPR027417">
    <property type="entry name" value="P-loop_NTPase"/>
</dbReference>
<feature type="domain" description="Helicase C-terminal" evidence="9">
    <location>
        <begin position="616"/>
        <end position="793"/>
    </location>
</feature>
<feature type="compositionally biased region" description="Polar residues" evidence="7">
    <location>
        <begin position="1287"/>
        <end position="1308"/>
    </location>
</feature>
<evidence type="ECO:0000259" key="9">
    <source>
        <dbReference type="PROSITE" id="PS51194"/>
    </source>
</evidence>
<dbReference type="PROSITE" id="PS51194">
    <property type="entry name" value="HELICASE_CTER"/>
    <property type="match status" value="1"/>
</dbReference>
<dbReference type="STRING" id="747676.F4R681"/>
<dbReference type="VEuPathDB" id="FungiDB:MELLADRAFT_76432"/>
<dbReference type="InterPro" id="IPR014001">
    <property type="entry name" value="Helicase_ATP-bd"/>
</dbReference>
<dbReference type="GO" id="GO:0004386">
    <property type="term" value="F:helicase activity"/>
    <property type="evidence" value="ECO:0007669"/>
    <property type="project" value="UniProtKB-KW"/>
</dbReference>
<evidence type="ECO:0000259" key="8">
    <source>
        <dbReference type="PROSITE" id="PS51192"/>
    </source>
</evidence>
<feature type="region of interest" description="Disordered" evidence="7">
    <location>
        <begin position="1154"/>
        <end position="1202"/>
    </location>
</feature>
<keyword evidence="11" id="KW-1185">Reference proteome</keyword>
<evidence type="ECO:0000256" key="4">
    <source>
        <dbReference type="ARBA" id="ARBA00022840"/>
    </source>
</evidence>
<dbReference type="Gene3D" id="3.40.50.300">
    <property type="entry name" value="P-loop containing nucleotide triphosphate hydrolases"/>
    <property type="match status" value="2"/>
</dbReference>
<dbReference type="Pfam" id="PF00271">
    <property type="entry name" value="Helicase_C"/>
    <property type="match status" value="1"/>
</dbReference>
<dbReference type="InterPro" id="IPR007502">
    <property type="entry name" value="Helicase-assoc_dom"/>
</dbReference>
<feature type="region of interest" description="Disordered" evidence="7">
    <location>
        <begin position="1222"/>
        <end position="1308"/>
    </location>
</feature>
<feature type="compositionally biased region" description="Acidic residues" evidence="7">
    <location>
        <begin position="1174"/>
        <end position="1189"/>
    </location>
</feature>
<dbReference type="CDD" id="cd17917">
    <property type="entry name" value="DEXHc_RHA-like"/>
    <property type="match status" value="1"/>
</dbReference>
<comment type="similarity">
    <text evidence="6">Belongs to the DExH box helicase family.</text>
</comment>
<protein>
    <recommendedName>
        <fullName evidence="12">P-loop containing nucleoside triphosphate hydrolase protein</fullName>
    </recommendedName>
</protein>
<evidence type="ECO:0000256" key="2">
    <source>
        <dbReference type="ARBA" id="ARBA00022801"/>
    </source>
</evidence>
<keyword evidence="3" id="KW-0347">Helicase</keyword>
<reference evidence="11" key="1">
    <citation type="journal article" date="2011" name="Proc. Natl. Acad. Sci. U.S.A.">
        <title>Obligate biotrophy features unraveled by the genomic analysis of rust fungi.</title>
        <authorList>
            <person name="Duplessis S."/>
            <person name="Cuomo C.A."/>
            <person name="Lin Y.-C."/>
            <person name="Aerts A."/>
            <person name="Tisserant E."/>
            <person name="Veneault-Fourrey C."/>
            <person name="Joly D.L."/>
            <person name="Hacquard S."/>
            <person name="Amselem J."/>
            <person name="Cantarel B.L."/>
            <person name="Chiu R."/>
            <person name="Coutinho P.M."/>
            <person name="Feau N."/>
            <person name="Field M."/>
            <person name="Frey P."/>
            <person name="Gelhaye E."/>
            <person name="Goldberg J."/>
            <person name="Grabherr M.G."/>
            <person name="Kodira C.D."/>
            <person name="Kohler A."/>
            <person name="Kuees U."/>
            <person name="Lindquist E.A."/>
            <person name="Lucas S.M."/>
            <person name="Mago R."/>
            <person name="Mauceli E."/>
            <person name="Morin E."/>
            <person name="Murat C."/>
            <person name="Pangilinan J.L."/>
            <person name="Park R."/>
            <person name="Pearson M."/>
            <person name="Quesneville H."/>
            <person name="Rouhier N."/>
            <person name="Sakthikumar S."/>
            <person name="Salamov A.A."/>
            <person name="Schmutz J."/>
            <person name="Selles B."/>
            <person name="Shapiro H."/>
            <person name="Tanguay P."/>
            <person name="Tuskan G.A."/>
            <person name="Henrissat B."/>
            <person name="Van de Peer Y."/>
            <person name="Rouze P."/>
            <person name="Ellis J.G."/>
            <person name="Dodds P.N."/>
            <person name="Schein J.E."/>
            <person name="Zhong S."/>
            <person name="Hamelin R.C."/>
            <person name="Grigoriev I.V."/>
            <person name="Szabo L.J."/>
            <person name="Martin F."/>
        </authorList>
    </citation>
    <scope>NUCLEOTIDE SEQUENCE [LARGE SCALE GENOMIC DNA]</scope>
    <source>
        <strain evidence="11">98AG31 / pathotype 3-4-7</strain>
    </source>
</reference>
<dbReference type="SMART" id="SM00490">
    <property type="entry name" value="HELICc"/>
    <property type="match status" value="1"/>
</dbReference>
<feature type="compositionally biased region" description="Polar residues" evidence="7">
    <location>
        <begin position="1239"/>
        <end position="1253"/>
    </location>
</feature>
<keyword evidence="1" id="KW-0547">Nucleotide-binding</keyword>
<evidence type="ECO:0000256" key="7">
    <source>
        <dbReference type="SAM" id="MobiDB-lite"/>
    </source>
</evidence>
<dbReference type="InterPro" id="IPR014720">
    <property type="entry name" value="dsRBD_dom"/>
</dbReference>
<dbReference type="Proteomes" id="UP000001072">
    <property type="component" value="Unassembled WGS sequence"/>
</dbReference>
<keyword evidence="2" id="KW-0378">Hydrolase</keyword>
<dbReference type="Pfam" id="PF04408">
    <property type="entry name" value="WHD_HA2"/>
    <property type="match status" value="1"/>
</dbReference>
<dbReference type="GO" id="GO:0016787">
    <property type="term" value="F:hydrolase activity"/>
    <property type="evidence" value="ECO:0007669"/>
    <property type="project" value="UniProtKB-KW"/>
</dbReference>
<accession>F4R681</accession>
<dbReference type="eggNOG" id="KOG0921">
    <property type="taxonomic scope" value="Eukaryota"/>
</dbReference>
<dbReference type="InterPro" id="IPR001650">
    <property type="entry name" value="Helicase_C-like"/>
</dbReference>
<dbReference type="SUPFAM" id="SSF52540">
    <property type="entry name" value="P-loop containing nucleoside triphosphate hydrolases"/>
    <property type="match status" value="1"/>
</dbReference>
<keyword evidence="4" id="KW-0067">ATP-binding</keyword>
<dbReference type="FunFam" id="3.40.50.300:FF:000526">
    <property type="entry name" value="DExH-box ATP-dependent RNA helicase DExH3"/>
    <property type="match status" value="1"/>
</dbReference>
<dbReference type="Pfam" id="PF00270">
    <property type="entry name" value="DEAD"/>
    <property type="match status" value="1"/>
</dbReference>
<evidence type="ECO:0000256" key="6">
    <source>
        <dbReference type="ARBA" id="ARBA00060772"/>
    </source>
</evidence>
<keyword evidence="5" id="KW-0694">RNA-binding</keyword>